<keyword evidence="1" id="KW-1133">Transmembrane helix</keyword>
<evidence type="ECO:0000313" key="3">
    <source>
        <dbReference type="Proteomes" id="UP000198341"/>
    </source>
</evidence>
<feature type="transmembrane region" description="Helical" evidence="1">
    <location>
        <begin position="14"/>
        <end position="33"/>
    </location>
</feature>
<keyword evidence="3" id="KW-1185">Reference proteome</keyword>
<accession>K8EID0</accession>
<proteinExistence type="predicted"/>
<dbReference type="EMBL" id="FO082271">
    <property type="protein sequence ID" value="CCO17897.1"/>
    <property type="molecule type" value="Genomic_DNA"/>
</dbReference>
<evidence type="ECO:0000313" key="2">
    <source>
        <dbReference type="EMBL" id="CCO17897.1"/>
    </source>
</evidence>
<gene>
    <name evidence="2" type="ORF">Bathy08g04920</name>
</gene>
<dbReference type="AlphaFoldDB" id="K8EID0"/>
<dbReference type="RefSeq" id="XP_007511776.1">
    <property type="nucleotide sequence ID" value="XM_007511714.1"/>
</dbReference>
<dbReference type="Proteomes" id="UP000198341">
    <property type="component" value="Chromosome 8"/>
</dbReference>
<keyword evidence="1" id="KW-0812">Transmembrane</keyword>
<name>K8EID0_9CHLO</name>
<evidence type="ECO:0000256" key="1">
    <source>
        <dbReference type="SAM" id="Phobius"/>
    </source>
</evidence>
<reference evidence="2 3" key="1">
    <citation type="submission" date="2011-10" db="EMBL/GenBank/DDBJ databases">
        <authorList>
            <person name="Genoscope - CEA"/>
        </authorList>
    </citation>
    <scope>NUCLEOTIDE SEQUENCE [LARGE SCALE GENOMIC DNA]</scope>
    <source>
        <strain evidence="2 3">RCC 1105</strain>
    </source>
</reference>
<dbReference type="GeneID" id="19014471"/>
<sequence length="146" mass="16171">MVNTDSSSCLNSKVVVFVVLFLLLFFFFLFLSATQPFSGLESSVMDKPNVPATTPPIKNGKFSDMTSNMSSFSLLLLLLMFADEDDDDDDDDAILFEIELRLEAVVAERCNLLSSPPIPLSPPIKDVDVDDARMAEMTTISRFVFA</sequence>
<protein>
    <submittedName>
        <fullName evidence="2">Uncharacterized protein</fullName>
    </submittedName>
</protein>
<keyword evidence="1" id="KW-0472">Membrane</keyword>
<organism evidence="2 3">
    <name type="scientific">Bathycoccus prasinos</name>
    <dbReference type="NCBI Taxonomy" id="41875"/>
    <lineage>
        <taxon>Eukaryota</taxon>
        <taxon>Viridiplantae</taxon>
        <taxon>Chlorophyta</taxon>
        <taxon>Mamiellophyceae</taxon>
        <taxon>Mamiellales</taxon>
        <taxon>Bathycoccaceae</taxon>
        <taxon>Bathycoccus</taxon>
    </lineage>
</organism>
<dbReference type="KEGG" id="bpg:Bathy08g04920"/>